<evidence type="ECO:0008006" key="4">
    <source>
        <dbReference type="Google" id="ProtNLM"/>
    </source>
</evidence>
<comment type="caution">
    <text evidence="2">The sequence shown here is derived from an EMBL/GenBank/DDBJ whole genome shotgun (WGS) entry which is preliminary data.</text>
</comment>
<gene>
    <name evidence="2" type="ORF">SEUCBS140593_002437</name>
</gene>
<dbReference type="Pfam" id="PF00106">
    <property type="entry name" value="adh_short"/>
    <property type="match status" value="1"/>
</dbReference>
<proteinExistence type="inferred from homology"/>
<dbReference type="EMBL" id="CAWUHD010000016">
    <property type="protein sequence ID" value="CAK7215162.1"/>
    <property type="molecule type" value="Genomic_DNA"/>
</dbReference>
<dbReference type="PANTHER" id="PTHR43976:SF6">
    <property type="entry name" value="OXIDOREDUCTASE, PUTATIVE (AFU_ORTHOLOGUE AFUA_1G13950)-RELATED"/>
    <property type="match status" value="1"/>
</dbReference>
<dbReference type="InterPro" id="IPR002347">
    <property type="entry name" value="SDR_fam"/>
</dbReference>
<evidence type="ECO:0000313" key="2">
    <source>
        <dbReference type="EMBL" id="CAK7215162.1"/>
    </source>
</evidence>
<organism evidence="2 3">
    <name type="scientific">Sporothrix eucalyptigena</name>
    <dbReference type="NCBI Taxonomy" id="1812306"/>
    <lineage>
        <taxon>Eukaryota</taxon>
        <taxon>Fungi</taxon>
        <taxon>Dikarya</taxon>
        <taxon>Ascomycota</taxon>
        <taxon>Pezizomycotina</taxon>
        <taxon>Sordariomycetes</taxon>
        <taxon>Sordariomycetidae</taxon>
        <taxon>Ophiostomatales</taxon>
        <taxon>Ophiostomataceae</taxon>
        <taxon>Sporothrix</taxon>
    </lineage>
</organism>
<name>A0ABP0B6P4_9PEZI</name>
<dbReference type="PRINTS" id="PR00080">
    <property type="entry name" value="SDRFAMILY"/>
</dbReference>
<dbReference type="InterPro" id="IPR036291">
    <property type="entry name" value="NAD(P)-bd_dom_sf"/>
</dbReference>
<dbReference type="PRINTS" id="PR00081">
    <property type="entry name" value="GDHRDH"/>
</dbReference>
<evidence type="ECO:0000256" key="1">
    <source>
        <dbReference type="RuleBase" id="RU000363"/>
    </source>
</evidence>
<dbReference type="Proteomes" id="UP001642482">
    <property type="component" value="Unassembled WGS sequence"/>
</dbReference>
<dbReference type="InterPro" id="IPR051911">
    <property type="entry name" value="SDR_oxidoreductase"/>
</dbReference>
<accession>A0ABP0B6P4</accession>
<keyword evidence="3" id="KW-1185">Reference proteome</keyword>
<evidence type="ECO:0000313" key="3">
    <source>
        <dbReference type="Proteomes" id="UP001642482"/>
    </source>
</evidence>
<dbReference type="SUPFAM" id="SSF51735">
    <property type="entry name" value="NAD(P)-binding Rossmann-fold domains"/>
    <property type="match status" value="1"/>
</dbReference>
<protein>
    <recommendedName>
        <fullName evidence="4">Short-chain oxidoreductase</fullName>
    </recommendedName>
</protein>
<dbReference type="PANTHER" id="PTHR43976">
    <property type="entry name" value="SHORT CHAIN DEHYDROGENASE"/>
    <property type="match status" value="1"/>
</dbReference>
<sequence length="323" mass="34602">MSASTSHTFTTPDRPLTWLITGCSSGIGLSLARHAIANGHRLIATSRNPARTPELVKEIEEATNTAGSNRWLTLDVDHPTAAADLVHKLEVDEGITIDVLVNNAGFAVLQTVERAREADARAQMETLYFGPLRLMQAVLPHMRRRRFGVVVYVSTGAGLEARPSMALYGSAKAAGDALIKTLAREVAPFNVRAFYVSLGSFQTNMPSAVQIGKPNATVNINDGTEEGVDDYKGGIADQIMSFMQSGGQAASAEGDPAKVARAIFELASATGIGRGREAEVLLPLGRDAGVRVHEVRDKLDHAMEVFGDVCNHVGVDDEWVGRQ</sequence>
<dbReference type="Gene3D" id="3.40.50.720">
    <property type="entry name" value="NAD(P)-binding Rossmann-like Domain"/>
    <property type="match status" value="1"/>
</dbReference>
<reference evidence="2 3" key="1">
    <citation type="submission" date="2024-01" db="EMBL/GenBank/DDBJ databases">
        <authorList>
            <person name="Allen C."/>
            <person name="Tagirdzhanova G."/>
        </authorList>
    </citation>
    <scope>NUCLEOTIDE SEQUENCE [LARGE SCALE GENOMIC DNA]</scope>
</reference>
<comment type="similarity">
    <text evidence="1">Belongs to the short-chain dehydrogenases/reductases (SDR) family.</text>
</comment>